<proteinExistence type="predicted"/>
<keyword evidence="1" id="KW-0805">Transcription regulation</keyword>
<dbReference type="OrthoDB" id="1901781at2759"/>
<dbReference type="GO" id="GO:0006355">
    <property type="term" value="P:regulation of DNA-templated transcription"/>
    <property type="evidence" value="ECO:0007669"/>
    <property type="project" value="InterPro"/>
</dbReference>
<gene>
    <name evidence="4" type="ORF">D8674_016346</name>
</gene>
<dbReference type="PANTHER" id="PTHR33124:SF9">
    <property type="entry name" value="TRANSCRIPTION FACTOR"/>
    <property type="match status" value="1"/>
</dbReference>
<reference evidence="5" key="2">
    <citation type="submission" date="2019-10" db="EMBL/GenBank/DDBJ databases">
        <title>A de novo genome assembly of a pear dwarfing rootstock.</title>
        <authorList>
            <person name="Wang F."/>
            <person name="Wang J."/>
            <person name="Li S."/>
            <person name="Zhang Y."/>
            <person name="Fang M."/>
            <person name="Ma L."/>
            <person name="Zhao Y."/>
            <person name="Jiang S."/>
        </authorList>
    </citation>
    <scope>NUCLEOTIDE SEQUENCE [LARGE SCALE GENOMIC DNA]</scope>
</reference>
<keyword evidence="5" id="KW-1185">Reference proteome</keyword>
<evidence type="ECO:0000256" key="3">
    <source>
        <dbReference type="SAM" id="MobiDB-lite"/>
    </source>
</evidence>
<feature type="region of interest" description="Disordered" evidence="3">
    <location>
        <begin position="1"/>
        <end position="48"/>
    </location>
</feature>
<accession>A0A5N5H9J8</accession>
<dbReference type="AlphaFoldDB" id="A0A5N5H9J8"/>
<evidence type="ECO:0000256" key="2">
    <source>
        <dbReference type="ARBA" id="ARBA00023163"/>
    </source>
</evidence>
<evidence type="ECO:0000256" key="1">
    <source>
        <dbReference type="ARBA" id="ARBA00023015"/>
    </source>
</evidence>
<keyword evidence="2" id="KW-0804">Transcription</keyword>
<evidence type="ECO:0000313" key="4">
    <source>
        <dbReference type="EMBL" id="KAB2624686.1"/>
    </source>
</evidence>
<organism evidence="4 5">
    <name type="scientific">Pyrus ussuriensis x Pyrus communis</name>
    <dbReference type="NCBI Taxonomy" id="2448454"/>
    <lineage>
        <taxon>Eukaryota</taxon>
        <taxon>Viridiplantae</taxon>
        <taxon>Streptophyta</taxon>
        <taxon>Embryophyta</taxon>
        <taxon>Tracheophyta</taxon>
        <taxon>Spermatophyta</taxon>
        <taxon>Magnoliopsida</taxon>
        <taxon>eudicotyledons</taxon>
        <taxon>Gunneridae</taxon>
        <taxon>Pentapetalae</taxon>
        <taxon>rosids</taxon>
        <taxon>fabids</taxon>
        <taxon>Rosales</taxon>
        <taxon>Rosaceae</taxon>
        <taxon>Amygdaloideae</taxon>
        <taxon>Maleae</taxon>
        <taxon>Pyrus</taxon>
    </lineage>
</organism>
<evidence type="ECO:0000313" key="5">
    <source>
        <dbReference type="Proteomes" id="UP000327157"/>
    </source>
</evidence>
<feature type="compositionally biased region" description="Low complexity" evidence="3">
    <location>
        <begin position="13"/>
        <end position="25"/>
    </location>
</feature>
<reference evidence="4 5" key="3">
    <citation type="submission" date="2019-11" db="EMBL/GenBank/DDBJ databases">
        <title>A de novo genome assembly of a pear dwarfing rootstock.</title>
        <authorList>
            <person name="Wang F."/>
            <person name="Wang J."/>
            <person name="Li S."/>
            <person name="Zhang Y."/>
            <person name="Fang M."/>
            <person name="Ma L."/>
            <person name="Zhao Y."/>
            <person name="Jiang S."/>
        </authorList>
    </citation>
    <scope>NUCLEOTIDE SEQUENCE [LARGE SCALE GENOMIC DNA]</scope>
    <source>
        <strain evidence="4">S2</strain>
        <tissue evidence="4">Leaf</tissue>
    </source>
</reference>
<feature type="compositionally biased region" description="Basic residues" evidence="3">
    <location>
        <begin position="26"/>
        <end position="40"/>
    </location>
</feature>
<dbReference type="InterPro" id="IPR044660">
    <property type="entry name" value="IBH1-like"/>
</dbReference>
<dbReference type="EMBL" id="SMOL01000160">
    <property type="protein sequence ID" value="KAB2624686.1"/>
    <property type="molecule type" value="Genomic_DNA"/>
</dbReference>
<name>A0A5N5H9J8_9ROSA</name>
<reference evidence="4 5" key="1">
    <citation type="submission" date="2019-09" db="EMBL/GenBank/DDBJ databases">
        <authorList>
            <person name="Ou C."/>
        </authorList>
    </citation>
    <scope>NUCLEOTIDE SEQUENCE [LARGE SCALE GENOMIC DNA]</scope>
    <source>
        <strain evidence="4">S2</strain>
        <tissue evidence="4">Leaf</tissue>
    </source>
</reference>
<dbReference type="PANTHER" id="PTHR33124">
    <property type="entry name" value="TRANSCRIPTION FACTOR IBH1-LIKE 1"/>
    <property type="match status" value="1"/>
</dbReference>
<sequence>MNNYSLNNFHGLRGYSSSSSFSSKMKTMKMRRRQRRRQVARGRGGGGRSRVQVKVKKLQMLIPGGKGLKADQLFLQTADYILQLRLQVNVLQALSKIYKL</sequence>
<protein>
    <submittedName>
        <fullName evidence="4">Transcription factor PAR2</fullName>
    </submittedName>
</protein>
<dbReference type="Proteomes" id="UP000327157">
    <property type="component" value="Chromosome 16"/>
</dbReference>
<comment type="caution">
    <text evidence="4">The sequence shown here is derived from an EMBL/GenBank/DDBJ whole genome shotgun (WGS) entry which is preliminary data.</text>
</comment>